<evidence type="ECO:0000313" key="3">
    <source>
        <dbReference type="Proteomes" id="UP000199708"/>
    </source>
</evidence>
<dbReference type="SUPFAM" id="SSF53850">
    <property type="entry name" value="Periplasmic binding protein-like II"/>
    <property type="match status" value="1"/>
</dbReference>
<sequence>MPNPLYSGAAAYNLGIFTRHDDFGWDFYTGIKAISPEVVKGNGAVMEAVSSGQKAYGMIVDYLAIRAKNEGNPVDFVYPEEGVPVITEPIAITKDTEEIEIAQSFVDFVLSEDGQKLQSELGYSPIREGLQAPEGLKSADDLENVLTADMKELLKGREDDKTKFDEIFSAQ</sequence>
<proteinExistence type="predicted"/>
<dbReference type="EMBL" id="FNCK01000014">
    <property type="protein sequence ID" value="SDG54450.1"/>
    <property type="molecule type" value="Genomic_DNA"/>
</dbReference>
<dbReference type="Proteomes" id="UP000199708">
    <property type="component" value="Unassembled WGS sequence"/>
</dbReference>
<dbReference type="Gene3D" id="3.40.190.10">
    <property type="entry name" value="Periplasmic binding protein-like II"/>
    <property type="match status" value="2"/>
</dbReference>
<reference evidence="2 3" key="1">
    <citation type="submission" date="2016-10" db="EMBL/GenBank/DDBJ databases">
        <authorList>
            <person name="de Groot N.N."/>
        </authorList>
    </citation>
    <scope>NUCLEOTIDE SEQUENCE [LARGE SCALE GENOMIC DNA]</scope>
    <source>
        <strain evidence="2 3">ATCC BAA-466</strain>
    </source>
</reference>
<protein>
    <submittedName>
        <fullName evidence="2">Iron(III) transport system substrate-binding protein</fullName>
    </submittedName>
</protein>
<dbReference type="Pfam" id="PF13531">
    <property type="entry name" value="SBP_bac_11"/>
    <property type="match status" value="1"/>
</dbReference>
<accession>A0A1G7V670</accession>
<name>A0A1G7V670_9LACT</name>
<dbReference type="AlphaFoldDB" id="A0A1G7V670"/>
<dbReference type="STRING" id="120956.SAMN05421791_11424"/>
<evidence type="ECO:0000256" key="1">
    <source>
        <dbReference type="ARBA" id="ARBA00022729"/>
    </source>
</evidence>
<gene>
    <name evidence="2" type="ORF">SAMN05421791_11424</name>
</gene>
<evidence type="ECO:0000313" key="2">
    <source>
        <dbReference type="EMBL" id="SDG54450.1"/>
    </source>
</evidence>
<keyword evidence="3" id="KW-1185">Reference proteome</keyword>
<dbReference type="PANTHER" id="PTHR30006">
    <property type="entry name" value="THIAMINE-BINDING PERIPLASMIC PROTEIN-RELATED"/>
    <property type="match status" value="1"/>
</dbReference>
<organism evidence="2 3">
    <name type="scientific">Facklamia miroungae</name>
    <dbReference type="NCBI Taxonomy" id="120956"/>
    <lineage>
        <taxon>Bacteria</taxon>
        <taxon>Bacillati</taxon>
        <taxon>Bacillota</taxon>
        <taxon>Bacilli</taxon>
        <taxon>Lactobacillales</taxon>
        <taxon>Aerococcaceae</taxon>
        <taxon>Facklamia</taxon>
    </lineage>
</organism>
<keyword evidence="1" id="KW-0732">Signal</keyword>
<dbReference type="PANTHER" id="PTHR30006:SF24">
    <property type="entry name" value="SLL0237 PROTEIN"/>
    <property type="match status" value="1"/>
</dbReference>